<gene>
    <name evidence="2" type="ORF">GGX14DRAFT_565066</name>
</gene>
<evidence type="ECO:0000313" key="3">
    <source>
        <dbReference type="Proteomes" id="UP001219525"/>
    </source>
</evidence>
<evidence type="ECO:0000256" key="1">
    <source>
        <dbReference type="SAM" id="MobiDB-lite"/>
    </source>
</evidence>
<dbReference type="AlphaFoldDB" id="A0AAD6VF58"/>
<comment type="caution">
    <text evidence="2">The sequence shown here is derived from an EMBL/GenBank/DDBJ whole genome shotgun (WGS) entry which is preliminary data.</text>
</comment>
<name>A0AAD6VF58_9AGAR</name>
<evidence type="ECO:0000313" key="2">
    <source>
        <dbReference type="EMBL" id="KAJ7211192.1"/>
    </source>
</evidence>
<feature type="region of interest" description="Disordered" evidence="1">
    <location>
        <begin position="136"/>
        <end position="167"/>
    </location>
</feature>
<accession>A0AAD6VF58</accession>
<sequence>MVRWAAGSALWSVAKLRELVVRGTQLGATQSADARILEVARTLSARYVAHDKNPFWALYMKPFTTDYGLWEETRTLLRNSAIEDGILSFKPLGPAPRGGLRPPWDCNVCKCDDYLSYCCPFSEALDWWGPSAPITNKTEGALAPPKKPAQQNNSNRGGGSGSRPHRS</sequence>
<dbReference type="EMBL" id="JARJCW010000026">
    <property type="protein sequence ID" value="KAJ7211192.1"/>
    <property type="molecule type" value="Genomic_DNA"/>
</dbReference>
<protein>
    <submittedName>
        <fullName evidence="2">Uncharacterized protein</fullName>
    </submittedName>
</protein>
<reference evidence="2" key="1">
    <citation type="submission" date="2023-03" db="EMBL/GenBank/DDBJ databases">
        <title>Massive genome expansion in bonnet fungi (Mycena s.s.) driven by repeated elements and novel gene families across ecological guilds.</title>
        <authorList>
            <consortium name="Lawrence Berkeley National Laboratory"/>
            <person name="Harder C.B."/>
            <person name="Miyauchi S."/>
            <person name="Viragh M."/>
            <person name="Kuo A."/>
            <person name="Thoen E."/>
            <person name="Andreopoulos B."/>
            <person name="Lu D."/>
            <person name="Skrede I."/>
            <person name="Drula E."/>
            <person name="Henrissat B."/>
            <person name="Morin E."/>
            <person name="Kohler A."/>
            <person name="Barry K."/>
            <person name="LaButti K."/>
            <person name="Morin E."/>
            <person name="Salamov A."/>
            <person name="Lipzen A."/>
            <person name="Mereny Z."/>
            <person name="Hegedus B."/>
            <person name="Baldrian P."/>
            <person name="Stursova M."/>
            <person name="Weitz H."/>
            <person name="Taylor A."/>
            <person name="Grigoriev I.V."/>
            <person name="Nagy L.G."/>
            <person name="Martin F."/>
            <person name="Kauserud H."/>
        </authorList>
    </citation>
    <scope>NUCLEOTIDE SEQUENCE</scope>
    <source>
        <strain evidence="2">9144</strain>
    </source>
</reference>
<dbReference type="Proteomes" id="UP001219525">
    <property type="component" value="Unassembled WGS sequence"/>
</dbReference>
<proteinExistence type="predicted"/>
<keyword evidence="3" id="KW-1185">Reference proteome</keyword>
<organism evidence="2 3">
    <name type="scientific">Mycena pura</name>
    <dbReference type="NCBI Taxonomy" id="153505"/>
    <lineage>
        <taxon>Eukaryota</taxon>
        <taxon>Fungi</taxon>
        <taxon>Dikarya</taxon>
        <taxon>Basidiomycota</taxon>
        <taxon>Agaricomycotina</taxon>
        <taxon>Agaricomycetes</taxon>
        <taxon>Agaricomycetidae</taxon>
        <taxon>Agaricales</taxon>
        <taxon>Marasmiineae</taxon>
        <taxon>Mycenaceae</taxon>
        <taxon>Mycena</taxon>
    </lineage>
</organism>